<dbReference type="SUPFAM" id="SSF56024">
    <property type="entry name" value="Phospholipase D/nuclease"/>
    <property type="match status" value="2"/>
</dbReference>
<keyword evidence="11" id="KW-0812">Transmembrane</keyword>
<dbReference type="Gene3D" id="3.30.870.10">
    <property type="entry name" value="Endonuclease Chain A"/>
    <property type="match status" value="2"/>
</dbReference>
<dbReference type="GO" id="GO:0032049">
    <property type="term" value="P:cardiolipin biosynthetic process"/>
    <property type="evidence" value="ECO:0007669"/>
    <property type="project" value="InterPro"/>
</dbReference>
<evidence type="ECO:0000256" key="5">
    <source>
        <dbReference type="ARBA" id="ARBA00022737"/>
    </source>
</evidence>
<proteinExistence type="inferred from homology"/>
<accession>A0AA40CBF6</accession>
<keyword evidence="10" id="KW-0496">Mitochondrion</keyword>
<evidence type="ECO:0000256" key="3">
    <source>
        <dbReference type="ARBA" id="ARBA00022516"/>
    </source>
</evidence>
<keyword evidence="6 10" id="KW-0443">Lipid metabolism</keyword>
<comment type="function">
    <text evidence="10">Functions in the biosynthesis of the anionic phospholipids phosphatidylglycerol and cardiolipin.</text>
</comment>
<evidence type="ECO:0000256" key="1">
    <source>
        <dbReference type="ARBA" id="ARBA00005042"/>
    </source>
</evidence>
<keyword evidence="11" id="KW-1133">Transmembrane helix</keyword>
<comment type="similarity">
    <text evidence="2 10">Belongs to the CDP-alcohol phosphatidyltransferase class-II family.</text>
</comment>
<dbReference type="GO" id="GO:0005524">
    <property type="term" value="F:ATP binding"/>
    <property type="evidence" value="ECO:0007669"/>
    <property type="project" value="UniProtKB-KW"/>
</dbReference>
<feature type="non-terminal residue" evidence="13">
    <location>
        <position position="1"/>
    </location>
</feature>
<evidence type="ECO:0000256" key="11">
    <source>
        <dbReference type="SAM" id="Phobius"/>
    </source>
</evidence>
<keyword evidence="3 10" id="KW-0444">Lipid biosynthesis</keyword>
<keyword evidence="10" id="KW-0067">ATP-binding</keyword>
<dbReference type="InterPro" id="IPR016270">
    <property type="entry name" value="PGS1"/>
</dbReference>
<comment type="caution">
    <text evidence="13">The sequence shown here is derived from an EMBL/GenBank/DDBJ whole genome shotgun (WGS) entry which is preliminary data.</text>
</comment>
<comment type="catalytic activity">
    <reaction evidence="9 10">
        <text>a CDP-1,2-diacyl-sn-glycerol + sn-glycerol 3-phosphate = a 1,2-diacyl-sn-glycero-3-phospho-(1'-sn-glycero-3'-phosphate) + CMP + H(+)</text>
        <dbReference type="Rhea" id="RHEA:12593"/>
        <dbReference type="ChEBI" id="CHEBI:15378"/>
        <dbReference type="ChEBI" id="CHEBI:57597"/>
        <dbReference type="ChEBI" id="CHEBI:58332"/>
        <dbReference type="ChEBI" id="CHEBI:60110"/>
        <dbReference type="ChEBI" id="CHEBI:60377"/>
        <dbReference type="EC" id="2.7.8.5"/>
    </reaction>
</comment>
<name>A0AA40CBF6_9PEZI</name>
<gene>
    <name evidence="13" type="ORF">B0T14DRAFT_414897</name>
</gene>
<feature type="domain" description="PLD phosphodiesterase" evidence="12">
    <location>
        <begin position="371"/>
        <end position="408"/>
    </location>
</feature>
<organism evidence="13 14">
    <name type="scientific">Immersiella caudata</name>
    <dbReference type="NCBI Taxonomy" id="314043"/>
    <lineage>
        <taxon>Eukaryota</taxon>
        <taxon>Fungi</taxon>
        <taxon>Dikarya</taxon>
        <taxon>Ascomycota</taxon>
        <taxon>Pezizomycotina</taxon>
        <taxon>Sordariomycetes</taxon>
        <taxon>Sordariomycetidae</taxon>
        <taxon>Sordariales</taxon>
        <taxon>Lasiosphaeriaceae</taxon>
        <taxon>Immersiella</taxon>
    </lineage>
</organism>
<dbReference type="EC" id="2.7.8.5" evidence="10"/>
<keyword evidence="7 10" id="KW-0594">Phospholipid biosynthesis</keyword>
<dbReference type="PIRSF" id="PIRSF000850">
    <property type="entry name" value="Phospholipase_D_PSS"/>
    <property type="match status" value="1"/>
</dbReference>
<keyword evidence="14" id="KW-1185">Reference proteome</keyword>
<sequence length="479" mass="53660">KIEILSQPSEFLEALLSGITSAKRKIFLCSLYVGTDVPVLVSALSAALRDRSKLTVYILLDRLRCTRTGPDSDGTQTTAHMLLPLLQEFGPGRVTLRFYHTPNLRGLWERLVPRRLKEGFGLQHIKFCGFDDQAIVTGANLSGEYFSNRQDRYYSFSESPELVDYMETLVTTLGRFSYSISHASDAQQPTFEWPKANHTPLPLEQSDEETIRESARRHLIPLIWNSKTGISKKQTTIPSATSTVVYPLAQLNPLLGRSSGFPTSTHEWALTHLLSVISTHCATWTFSTPYLSLTPGLQRWMIDHRTASSSGTVIAAAPEAMSFYGAKGLARYIPRAFSEEFRKLQRLFHSNNPSILPRLLQWRRGTAHAKNGWTFHAKGWWIGGLPGWSEEDDLSMTIVGSSNYGERSLNLDLELDLLIVTRDAELKKRIHSEEQRMLKHGRGDADVAHGKRANRVGGILEGVIVWVLMAVIGLMGLSI</sequence>
<evidence type="ECO:0000256" key="6">
    <source>
        <dbReference type="ARBA" id="ARBA00023098"/>
    </source>
</evidence>
<dbReference type="AlphaFoldDB" id="A0AA40CBF6"/>
<dbReference type="Proteomes" id="UP001175000">
    <property type="component" value="Unassembled WGS sequence"/>
</dbReference>
<protein>
    <recommendedName>
        <fullName evidence="10">CDP-diacylglycerol--glycerol-3-phosphate 3-phosphatidyltransferase</fullName>
        <ecNumber evidence="10">2.7.8.5</ecNumber>
    </recommendedName>
</protein>
<dbReference type="EMBL" id="JAULSU010000001">
    <property type="protein sequence ID" value="KAK0631369.1"/>
    <property type="molecule type" value="Genomic_DNA"/>
</dbReference>
<evidence type="ECO:0000256" key="7">
    <source>
        <dbReference type="ARBA" id="ARBA00023209"/>
    </source>
</evidence>
<feature type="transmembrane region" description="Helical" evidence="11">
    <location>
        <begin position="456"/>
        <end position="477"/>
    </location>
</feature>
<reference evidence="13" key="1">
    <citation type="submission" date="2023-06" db="EMBL/GenBank/DDBJ databases">
        <title>Genome-scale phylogeny and comparative genomics of the fungal order Sordariales.</title>
        <authorList>
            <consortium name="Lawrence Berkeley National Laboratory"/>
            <person name="Hensen N."/>
            <person name="Bonometti L."/>
            <person name="Westerberg I."/>
            <person name="Brannstrom I.O."/>
            <person name="Guillou S."/>
            <person name="Cros-Aarteil S."/>
            <person name="Calhoun S."/>
            <person name="Haridas S."/>
            <person name="Kuo A."/>
            <person name="Mondo S."/>
            <person name="Pangilinan J."/>
            <person name="Riley R."/>
            <person name="Labutti K."/>
            <person name="Andreopoulos B."/>
            <person name="Lipzen A."/>
            <person name="Chen C."/>
            <person name="Yanf M."/>
            <person name="Daum C."/>
            <person name="Ng V."/>
            <person name="Clum A."/>
            <person name="Steindorff A."/>
            <person name="Ohm R."/>
            <person name="Martin F."/>
            <person name="Silar P."/>
            <person name="Natvig D."/>
            <person name="Lalanne C."/>
            <person name="Gautier V."/>
            <person name="Ament-Velasquez S.L."/>
            <person name="Kruys A."/>
            <person name="Hutchinson M.I."/>
            <person name="Powell A.J."/>
            <person name="Barry K."/>
            <person name="Miller A.N."/>
            <person name="Grigoriev I.V."/>
            <person name="Debuchy R."/>
            <person name="Gladieux P."/>
            <person name="Thoren M.H."/>
            <person name="Johannesson H."/>
        </authorList>
    </citation>
    <scope>NUCLEOTIDE SEQUENCE</scope>
    <source>
        <strain evidence="13">CBS 606.72</strain>
    </source>
</reference>
<keyword evidence="8 10" id="KW-1208">Phospholipid metabolism</keyword>
<dbReference type="CDD" id="cd09135">
    <property type="entry name" value="PLDc_PGS1_euk_1"/>
    <property type="match status" value="1"/>
</dbReference>
<evidence type="ECO:0000259" key="12">
    <source>
        <dbReference type="SMART" id="SM00155"/>
    </source>
</evidence>
<dbReference type="PANTHER" id="PTHR12586">
    <property type="entry name" value="CDP-DIACYLGLYCEROL--SERINE O-PHOSPHATIDYLTRANSFERASE"/>
    <property type="match status" value="1"/>
</dbReference>
<keyword evidence="4 10" id="KW-0808">Transferase</keyword>
<evidence type="ECO:0000256" key="8">
    <source>
        <dbReference type="ARBA" id="ARBA00023264"/>
    </source>
</evidence>
<evidence type="ECO:0000256" key="4">
    <source>
        <dbReference type="ARBA" id="ARBA00022679"/>
    </source>
</evidence>
<keyword evidence="10" id="KW-0547">Nucleotide-binding</keyword>
<evidence type="ECO:0000256" key="9">
    <source>
        <dbReference type="ARBA" id="ARBA00048586"/>
    </source>
</evidence>
<evidence type="ECO:0000256" key="10">
    <source>
        <dbReference type="RuleBase" id="RU365024"/>
    </source>
</evidence>
<feature type="domain" description="PLD phosphodiesterase" evidence="12">
    <location>
        <begin position="119"/>
        <end position="145"/>
    </location>
</feature>
<dbReference type="SMART" id="SM00155">
    <property type="entry name" value="PLDc"/>
    <property type="match status" value="2"/>
</dbReference>
<dbReference type="GO" id="GO:0008444">
    <property type="term" value="F:CDP-diacylglycerol-glycerol-3-phosphate 3-phosphatidyltransferase activity"/>
    <property type="evidence" value="ECO:0007669"/>
    <property type="project" value="UniProtKB-EC"/>
</dbReference>
<comment type="pathway">
    <text evidence="1 10">Phospholipid metabolism; phosphatidylglycerol biosynthesis; phosphatidylglycerol from CDP-diacylglycerol: step 1/2.</text>
</comment>
<dbReference type="InterPro" id="IPR001736">
    <property type="entry name" value="PLipase_D/transphosphatidylase"/>
</dbReference>
<evidence type="ECO:0000256" key="2">
    <source>
        <dbReference type="ARBA" id="ARBA00010682"/>
    </source>
</evidence>
<evidence type="ECO:0000313" key="14">
    <source>
        <dbReference type="Proteomes" id="UP001175000"/>
    </source>
</evidence>
<keyword evidence="11" id="KW-0472">Membrane</keyword>
<keyword evidence="5" id="KW-0677">Repeat</keyword>
<evidence type="ECO:0000313" key="13">
    <source>
        <dbReference type="EMBL" id="KAK0631369.1"/>
    </source>
</evidence>
<dbReference type="PANTHER" id="PTHR12586:SF1">
    <property type="entry name" value="CDP-DIACYLGLYCEROL--GLYCEROL-3-PHOSPHATE 3-PHOSPHATIDYLTRANSFERASE, MITOCHONDRIAL"/>
    <property type="match status" value="1"/>
</dbReference>
<dbReference type="GO" id="GO:0005739">
    <property type="term" value="C:mitochondrion"/>
    <property type="evidence" value="ECO:0007669"/>
    <property type="project" value="UniProtKB-SubCell"/>
</dbReference>
<comment type="subcellular location">
    <subcellularLocation>
        <location evidence="10">Mitochondrion</location>
    </subcellularLocation>
</comment>